<name>A0ABC8RMR2_9AQUA</name>
<sequence length="110" mass="12179">PPVHTACLIHIYGYETTEQALPPILATELSIYKAGNRLHFLWGPFHRLAPWAVEYVAPPPSPSQATRPTQGPFHRLAPWAVEYVAPPPSPSQATRPTQVSSVCEFIRKAV</sequence>
<protein>
    <submittedName>
        <fullName evidence="1">Uncharacterized protein</fullName>
    </submittedName>
</protein>
<accession>A0ABC8RMR2</accession>
<organism evidence="1 2">
    <name type="scientific">Ilex paraguariensis</name>
    <name type="common">yerba mate</name>
    <dbReference type="NCBI Taxonomy" id="185542"/>
    <lineage>
        <taxon>Eukaryota</taxon>
        <taxon>Viridiplantae</taxon>
        <taxon>Streptophyta</taxon>
        <taxon>Embryophyta</taxon>
        <taxon>Tracheophyta</taxon>
        <taxon>Spermatophyta</taxon>
        <taxon>Magnoliopsida</taxon>
        <taxon>eudicotyledons</taxon>
        <taxon>Gunneridae</taxon>
        <taxon>Pentapetalae</taxon>
        <taxon>asterids</taxon>
        <taxon>campanulids</taxon>
        <taxon>Aquifoliales</taxon>
        <taxon>Aquifoliaceae</taxon>
        <taxon>Ilex</taxon>
    </lineage>
</organism>
<evidence type="ECO:0000313" key="2">
    <source>
        <dbReference type="Proteomes" id="UP001642360"/>
    </source>
</evidence>
<feature type="non-terminal residue" evidence="1">
    <location>
        <position position="1"/>
    </location>
</feature>
<keyword evidence="2" id="KW-1185">Reference proteome</keyword>
<dbReference type="EMBL" id="CAUOFW020001425">
    <property type="protein sequence ID" value="CAK9144855.1"/>
    <property type="molecule type" value="Genomic_DNA"/>
</dbReference>
<proteinExistence type="predicted"/>
<comment type="caution">
    <text evidence="1">The sequence shown here is derived from an EMBL/GenBank/DDBJ whole genome shotgun (WGS) entry which is preliminary data.</text>
</comment>
<dbReference type="AlphaFoldDB" id="A0ABC8RMR2"/>
<dbReference type="Proteomes" id="UP001642360">
    <property type="component" value="Unassembled WGS sequence"/>
</dbReference>
<gene>
    <name evidence="1" type="ORF">ILEXP_LOCUS12628</name>
</gene>
<reference evidence="1 2" key="1">
    <citation type="submission" date="2024-02" db="EMBL/GenBank/DDBJ databases">
        <authorList>
            <person name="Vignale AGUSTIN F."/>
            <person name="Sosa J E."/>
            <person name="Modenutti C."/>
        </authorList>
    </citation>
    <scope>NUCLEOTIDE SEQUENCE [LARGE SCALE GENOMIC DNA]</scope>
</reference>
<evidence type="ECO:0000313" key="1">
    <source>
        <dbReference type="EMBL" id="CAK9144855.1"/>
    </source>
</evidence>